<protein>
    <submittedName>
        <fullName evidence="2">ATP-dependent DNA helicase RecG</fullName>
    </submittedName>
</protein>
<reference evidence="2 3" key="1">
    <citation type="journal article" date="2020" name="Front. Microbiol.">
        <title>Single-cell genomics of novel Actinobacteria with the Wood-Ljungdahl pathway discovered in a serpentinizing system.</title>
        <authorList>
            <person name="Merino N."/>
            <person name="Kawai M."/>
            <person name="Boyd E.S."/>
            <person name="Colman D.R."/>
            <person name="McGlynn S.E."/>
            <person name="Nealson K.H."/>
            <person name="Kurokawa K."/>
            <person name="Hongoh Y."/>
        </authorList>
    </citation>
    <scope>NUCLEOTIDE SEQUENCE [LARGE SCALE GENOMIC DNA]</scope>
    <source>
        <strain evidence="2 3">S09_30</strain>
    </source>
</reference>
<dbReference type="InterPro" id="IPR038461">
    <property type="entry name" value="Schlafen_AlbA_2_dom_sf"/>
</dbReference>
<sequence length="55" mass="5934">MSKLELLEIIRNGESSYSEFKLDSISPNELAEVFVGFANSDGGKVLVGLDDNGDI</sequence>
<name>A0A6V8NT50_9ACTN</name>
<dbReference type="GO" id="GO:0004386">
    <property type="term" value="F:helicase activity"/>
    <property type="evidence" value="ECO:0007669"/>
    <property type="project" value="UniProtKB-KW"/>
</dbReference>
<proteinExistence type="predicted"/>
<gene>
    <name evidence="2" type="ORF">HKBW3S09_00952</name>
</gene>
<keyword evidence="2" id="KW-0378">Hydrolase</keyword>
<dbReference type="EMBL" id="BLRW01000120">
    <property type="protein sequence ID" value="GFP23485.1"/>
    <property type="molecule type" value="Genomic_DNA"/>
</dbReference>
<dbReference type="Gene3D" id="3.30.950.30">
    <property type="entry name" value="Schlafen, AAA domain"/>
    <property type="match status" value="1"/>
</dbReference>
<keyword evidence="2" id="KW-0067">ATP-binding</keyword>
<evidence type="ECO:0000313" key="3">
    <source>
        <dbReference type="Proteomes" id="UP000585609"/>
    </source>
</evidence>
<keyword evidence="2" id="KW-0347">Helicase</keyword>
<feature type="domain" description="Schlafen AlbA-2" evidence="1">
    <location>
        <begin position="14"/>
        <end position="55"/>
    </location>
</feature>
<dbReference type="AlphaFoldDB" id="A0A6V8NT50"/>
<feature type="non-terminal residue" evidence="2">
    <location>
        <position position="55"/>
    </location>
</feature>
<comment type="caution">
    <text evidence="2">The sequence shown here is derived from an EMBL/GenBank/DDBJ whole genome shotgun (WGS) entry which is preliminary data.</text>
</comment>
<dbReference type="Proteomes" id="UP000585609">
    <property type="component" value="Unassembled WGS sequence"/>
</dbReference>
<accession>A0A6V8NT50</accession>
<evidence type="ECO:0000313" key="2">
    <source>
        <dbReference type="EMBL" id="GFP23485.1"/>
    </source>
</evidence>
<organism evidence="2 3">
    <name type="scientific">Candidatus Hakubella thermalkaliphila</name>
    <dbReference type="NCBI Taxonomy" id="2754717"/>
    <lineage>
        <taxon>Bacteria</taxon>
        <taxon>Bacillati</taxon>
        <taxon>Actinomycetota</taxon>
        <taxon>Actinomycetota incertae sedis</taxon>
        <taxon>Candidatus Hakubellales</taxon>
        <taxon>Candidatus Hakubellaceae</taxon>
        <taxon>Candidatus Hakubella</taxon>
    </lineage>
</organism>
<evidence type="ECO:0000259" key="1">
    <source>
        <dbReference type="Pfam" id="PF04326"/>
    </source>
</evidence>
<dbReference type="Pfam" id="PF04326">
    <property type="entry name" value="SLFN_AlbA_2"/>
    <property type="match status" value="1"/>
</dbReference>
<keyword evidence="2" id="KW-0547">Nucleotide-binding</keyword>
<dbReference type="InterPro" id="IPR007421">
    <property type="entry name" value="Schlafen_AlbA_2_dom"/>
</dbReference>